<dbReference type="EMBL" id="KN726218">
    <property type="protein sequence ID" value="KIH69108.1"/>
    <property type="molecule type" value="Genomic_DNA"/>
</dbReference>
<accession>A0A0C2DGK3</accession>
<evidence type="ECO:0000313" key="1">
    <source>
        <dbReference type="EMBL" id="KIH69108.1"/>
    </source>
</evidence>
<keyword evidence="2" id="KW-1185">Reference proteome</keyword>
<protein>
    <submittedName>
        <fullName evidence="1">Uncharacterized protein</fullName>
    </submittedName>
</protein>
<name>A0A0C2DGK3_9BILA</name>
<dbReference type="Proteomes" id="UP000054047">
    <property type="component" value="Unassembled WGS sequence"/>
</dbReference>
<dbReference type="AlphaFoldDB" id="A0A0C2DGK3"/>
<evidence type="ECO:0000313" key="2">
    <source>
        <dbReference type="Proteomes" id="UP000054047"/>
    </source>
</evidence>
<reference evidence="1 2" key="1">
    <citation type="submission" date="2013-12" db="EMBL/GenBank/DDBJ databases">
        <title>Draft genome of the parsitic nematode Ancylostoma duodenale.</title>
        <authorList>
            <person name="Mitreva M."/>
        </authorList>
    </citation>
    <scope>NUCLEOTIDE SEQUENCE [LARGE SCALE GENOMIC DNA]</scope>
    <source>
        <strain evidence="1 2">Zhejiang</strain>
    </source>
</reference>
<sequence>MVFSSYCSRLFVYTSNSKICSISLVFLNKYFLSSGVLKSSDGEQKRRKGVSLTCTPLDVQLSLEFSNFYSCASISVQQLYGFDQVIIDIKGFQSLPNSRQFNGVKRLFEINENSVCRDVELM</sequence>
<gene>
    <name evidence="1" type="ORF">ANCDUO_00550</name>
</gene>
<organism evidence="1 2">
    <name type="scientific">Ancylostoma duodenale</name>
    <dbReference type="NCBI Taxonomy" id="51022"/>
    <lineage>
        <taxon>Eukaryota</taxon>
        <taxon>Metazoa</taxon>
        <taxon>Ecdysozoa</taxon>
        <taxon>Nematoda</taxon>
        <taxon>Chromadorea</taxon>
        <taxon>Rhabditida</taxon>
        <taxon>Rhabditina</taxon>
        <taxon>Rhabditomorpha</taxon>
        <taxon>Strongyloidea</taxon>
        <taxon>Ancylostomatidae</taxon>
        <taxon>Ancylostomatinae</taxon>
        <taxon>Ancylostoma</taxon>
    </lineage>
</organism>
<proteinExistence type="predicted"/>